<accession>A0A2P8E7G0</accession>
<gene>
    <name evidence="2" type="ORF">CLV30_104283</name>
</gene>
<feature type="domain" description="Rv3660c-like CheY-like N-terminal" evidence="1">
    <location>
        <begin position="40"/>
        <end position="146"/>
    </location>
</feature>
<reference evidence="2 3" key="1">
    <citation type="submission" date="2018-03" db="EMBL/GenBank/DDBJ databases">
        <title>Genomic Encyclopedia of Archaeal and Bacterial Type Strains, Phase II (KMG-II): from individual species to whole genera.</title>
        <authorList>
            <person name="Goeker M."/>
        </authorList>
    </citation>
    <scope>NUCLEOTIDE SEQUENCE [LARGE SCALE GENOMIC DNA]</scope>
    <source>
        <strain evidence="2 3">DSM 45211</strain>
    </source>
</reference>
<keyword evidence="3" id="KW-1185">Reference proteome</keyword>
<evidence type="ECO:0000259" key="1">
    <source>
        <dbReference type="Pfam" id="PF26563"/>
    </source>
</evidence>
<dbReference type="GO" id="GO:0009898">
    <property type="term" value="C:cytoplasmic side of plasma membrane"/>
    <property type="evidence" value="ECO:0007669"/>
    <property type="project" value="TreeGrafter"/>
</dbReference>
<dbReference type="NCBIfam" id="TIGR03815">
    <property type="entry name" value="CpaE_hom_Actino"/>
    <property type="match status" value="1"/>
</dbReference>
<dbReference type="PANTHER" id="PTHR43384">
    <property type="entry name" value="SEPTUM SITE-DETERMINING PROTEIN MIND HOMOLOG, CHLOROPLASTIC-RELATED"/>
    <property type="match status" value="1"/>
</dbReference>
<dbReference type="GO" id="GO:0016887">
    <property type="term" value="F:ATP hydrolysis activity"/>
    <property type="evidence" value="ECO:0007669"/>
    <property type="project" value="TreeGrafter"/>
</dbReference>
<dbReference type="GO" id="GO:0005524">
    <property type="term" value="F:ATP binding"/>
    <property type="evidence" value="ECO:0007669"/>
    <property type="project" value="TreeGrafter"/>
</dbReference>
<dbReference type="EMBL" id="PYGE01000004">
    <property type="protein sequence ID" value="PSL05413.1"/>
    <property type="molecule type" value="Genomic_DNA"/>
</dbReference>
<evidence type="ECO:0000313" key="3">
    <source>
        <dbReference type="Proteomes" id="UP000243528"/>
    </source>
</evidence>
<proteinExistence type="predicted"/>
<comment type="caution">
    <text evidence="2">The sequence shown here is derived from an EMBL/GenBank/DDBJ whole genome shotgun (WGS) entry which is preliminary data.</text>
</comment>
<organism evidence="2 3">
    <name type="scientific">Haloactinopolyspora alba</name>
    <dbReference type="NCBI Taxonomy" id="648780"/>
    <lineage>
        <taxon>Bacteria</taxon>
        <taxon>Bacillati</taxon>
        <taxon>Actinomycetota</taxon>
        <taxon>Actinomycetes</taxon>
        <taxon>Jiangellales</taxon>
        <taxon>Jiangellaceae</taxon>
        <taxon>Haloactinopolyspora</taxon>
    </lineage>
</organism>
<dbReference type="Proteomes" id="UP000243528">
    <property type="component" value="Unassembled WGS sequence"/>
</dbReference>
<name>A0A2P8E7G0_9ACTN</name>
<evidence type="ECO:0000313" key="2">
    <source>
        <dbReference type="EMBL" id="PSL05413.1"/>
    </source>
</evidence>
<dbReference type="PANTHER" id="PTHR43384:SF11">
    <property type="entry name" value="SEPTUM SITE DETERMINING PROTEIN"/>
    <property type="match status" value="1"/>
</dbReference>
<dbReference type="InterPro" id="IPR022521">
    <property type="entry name" value="Rv3660c"/>
</dbReference>
<dbReference type="InterPro" id="IPR027417">
    <property type="entry name" value="P-loop_NTPase"/>
</dbReference>
<dbReference type="GO" id="GO:0005829">
    <property type="term" value="C:cytosol"/>
    <property type="evidence" value="ECO:0007669"/>
    <property type="project" value="TreeGrafter"/>
</dbReference>
<dbReference type="GO" id="GO:0051782">
    <property type="term" value="P:negative regulation of cell division"/>
    <property type="evidence" value="ECO:0007669"/>
    <property type="project" value="TreeGrafter"/>
</dbReference>
<dbReference type="SUPFAM" id="SSF52540">
    <property type="entry name" value="P-loop containing nucleoside triphosphate hydrolases"/>
    <property type="match status" value="1"/>
</dbReference>
<sequence>MERIRIAKHPEAAVSRLSDGPVPRTEPNGATLPQSRPLVVTGDEEMLDDLLRLAAAAGVEVEVAGDASAARARWSRVPLVIVADDLAGGLARLAPTRRAGVVLVGRERDDPGVWQRGVALGAEHVLFFPEDEPWLAGRLADAAEGDTSDAVVLGVVGGRGGAGASVLATALSVTAGRRGRSVVLVDLDPLGGGLDLVLGAENSPGLRWDDLADSRGRLSARALRDELPRGHGLAVLSCGRNDGTLVSPVASQAVLAAARRACDLVVLDLPRRADAAVDEALAHCSSVLLVVPTEVRATAAATTVATGLSASVADVRVVTRGVSPAGLGGNHIATALGLPLAAHMADESRLPEYLDRGEPPGCDPRGPLATTCASLLDELLPAPHAGAA</sequence>
<dbReference type="Gene3D" id="3.40.50.300">
    <property type="entry name" value="P-loop containing nucleotide triphosphate hydrolases"/>
    <property type="match status" value="1"/>
</dbReference>
<dbReference type="InterPro" id="IPR050625">
    <property type="entry name" value="ParA/MinD_ATPase"/>
</dbReference>
<dbReference type="InterPro" id="IPR059050">
    <property type="entry name" value="Rv3660c_N"/>
</dbReference>
<protein>
    <submittedName>
        <fullName evidence="2">Secretion/DNA translocation related CpaE-like protein</fullName>
    </submittedName>
</protein>
<dbReference type="AlphaFoldDB" id="A0A2P8E7G0"/>
<dbReference type="Pfam" id="PF26563">
    <property type="entry name" value="Rv3660c_N"/>
    <property type="match status" value="1"/>
</dbReference>